<dbReference type="Pfam" id="PF00083">
    <property type="entry name" value="Sugar_tr"/>
    <property type="match status" value="1"/>
</dbReference>
<evidence type="ECO:0000256" key="4">
    <source>
        <dbReference type="ARBA" id="ARBA00023136"/>
    </source>
</evidence>
<evidence type="ECO:0000313" key="7">
    <source>
        <dbReference type="EMBL" id="CAK8681471.1"/>
    </source>
</evidence>
<comment type="subcellular location">
    <subcellularLocation>
        <location evidence="1">Membrane</location>
        <topology evidence="1">Multi-pass membrane protein</topology>
    </subcellularLocation>
</comment>
<evidence type="ECO:0000256" key="1">
    <source>
        <dbReference type="ARBA" id="ARBA00004141"/>
    </source>
</evidence>
<feature type="transmembrane region" description="Helical" evidence="5">
    <location>
        <begin position="398"/>
        <end position="421"/>
    </location>
</feature>
<dbReference type="EMBL" id="CAWYQH010000079">
    <property type="protein sequence ID" value="CAK8681471.1"/>
    <property type="molecule type" value="Genomic_DNA"/>
</dbReference>
<feature type="transmembrane region" description="Helical" evidence="5">
    <location>
        <begin position="490"/>
        <end position="512"/>
    </location>
</feature>
<feature type="transmembrane region" description="Helical" evidence="5">
    <location>
        <begin position="230"/>
        <end position="252"/>
    </location>
</feature>
<comment type="caution">
    <text evidence="7">The sequence shown here is derived from an EMBL/GenBank/DDBJ whole genome shotgun (WGS) entry which is preliminary data.</text>
</comment>
<evidence type="ECO:0000256" key="3">
    <source>
        <dbReference type="ARBA" id="ARBA00022989"/>
    </source>
</evidence>
<keyword evidence="4 5" id="KW-0472">Membrane</keyword>
<evidence type="ECO:0000259" key="6">
    <source>
        <dbReference type="PROSITE" id="PS50850"/>
    </source>
</evidence>
<feature type="transmembrane region" description="Helical" evidence="5">
    <location>
        <begin position="171"/>
        <end position="189"/>
    </location>
</feature>
<feature type="transmembrane region" description="Helical" evidence="5">
    <location>
        <begin position="465"/>
        <end position="484"/>
    </location>
</feature>
<feature type="domain" description="Major facilitator superfamily (MFS) profile" evidence="6">
    <location>
        <begin position="78"/>
        <end position="517"/>
    </location>
</feature>
<sequence length="599" mass="66984">MVHFESVLKELGGIGRAQIIFAIMLAYNNITPGFNSLATIYIADTPDFRCNVPPLDNSSIYNDLTEGDIRNYTTPYNQNLKAYDGCYRYGYNLSACDGSDLNCVNQSYPPIACNQGYYYDRSLFTETVVTEFDLICDRLYLKTLSTSLYYAGLLVGAFVFGNFADAYGRKICSIVTYLGCVGSMFGVTYGRSMTLYIIFRVLVAFFGSGTTIATYAYVMELAGTKWRSAFAMFYPLLFSFGYFIATAIAYNWRDWHNIMLVNTLVGLPFLLFILILPESPRWLFVKNRDNEGIKVSKLMARMNKVELSDALWEDKTTEKLEPVKKYSSIELFKHKYSLLVTLNLIYAWFANSMVYFGITLNTGNLEGDFFINNTINAALGAASYFFCLPFLNKIGRRYVHSFMIFLAGCGLIASVVVNYFAGDDQSLKTLGVALAFVAKFGVTGSFAVLYGITSELYPTELRTNGLGIGITSSKIGSILAPYILNLQYEIYWLPNTIFGVLGTICAVLSLLLPETNNIPTMETLQEAEEYYRTWKNKRGIGRQACSFLGEKLSSSSNTLDGAKLEKIGAVPASTRTGTDWALENAEDAVILWSQMKKRS</sequence>
<dbReference type="InterPro" id="IPR005828">
    <property type="entry name" value="MFS_sugar_transport-like"/>
</dbReference>
<proteinExistence type="predicted"/>
<dbReference type="PROSITE" id="PS50850">
    <property type="entry name" value="MFS"/>
    <property type="match status" value="1"/>
</dbReference>
<feature type="transmembrane region" description="Helical" evidence="5">
    <location>
        <begin position="433"/>
        <end position="453"/>
    </location>
</feature>
<dbReference type="Proteomes" id="UP001642483">
    <property type="component" value="Unassembled WGS sequence"/>
</dbReference>
<feature type="transmembrane region" description="Helical" evidence="5">
    <location>
        <begin position="195"/>
        <end position="218"/>
    </location>
</feature>
<keyword evidence="2 5" id="KW-0812">Transmembrane</keyword>
<evidence type="ECO:0000256" key="5">
    <source>
        <dbReference type="SAM" id="Phobius"/>
    </source>
</evidence>
<evidence type="ECO:0000256" key="2">
    <source>
        <dbReference type="ARBA" id="ARBA00022692"/>
    </source>
</evidence>
<evidence type="ECO:0000313" key="8">
    <source>
        <dbReference type="Proteomes" id="UP001642483"/>
    </source>
</evidence>
<dbReference type="PANTHER" id="PTHR24064">
    <property type="entry name" value="SOLUTE CARRIER FAMILY 22 MEMBER"/>
    <property type="match status" value="1"/>
</dbReference>
<gene>
    <name evidence="7" type="ORF">CVLEPA_LOCUS11670</name>
</gene>
<reference evidence="7 8" key="1">
    <citation type="submission" date="2024-02" db="EMBL/GenBank/DDBJ databases">
        <authorList>
            <person name="Daric V."/>
            <person name="Darras S."/>
        </authorList>
    </citation>
    <scope>NUCLEOTIDE SEQUENCE [LARGE SCALE GENOMIC DNA]</scope>
</reference>
<accession>A0ABP0FS40</accession>
<keyword evidence="3 5" id="KW-1133">Transmembrane helix</keyword>
<keyword evidence="8" id="KW-1185">Reference proteome</keyword>
<dbReference type="InterPro" id="IPR020846">
    <property type="entry name" value="MFS_dom"/>
</dbReference>
<feature type="transmembrane region" description="Helical" evidence="5">
    <location>
        <begin position="370"/>
        <end position="391"/>
    </location>
</feature>
<dbReference type="SUPFAM" id="SSF103473">
    <property type="entry name" value="MFS general substrate transporter"/>
    <property type="match status" value="1"/>
</dbReference>
<dbReference type="InterPro" id="IPR036259">
    <property type="entry name" value="MFS_trans_sf"/>
</dbReference>
<feature type="transmembrane region" description="Helical" evidence="5">
    <location>
        <begin position="336"/>
        <end position="358"/>
    </location>
</feature>
<feature type="transmembrane region" description="Helical" evidence="5">
    <location>
        <begin position="147"/>
        <end position="164"/>
    </location>
</feature>
<protein>
    <recommendedName>
        <fullName evidence="6">Major facilitator superfamily (MFS) profile domain-containing protein</fullName>
    </recommendedName>
</protein>
<name>A0ABP0FS40_CLALP</name>
<organism evidence="7 8">
    <name type="scientific">Clavelina lepadiformis</name>
    <name type="common">Light-bulb sea squirt</name>
    <name type="synonym">Ascidia lepadiformis</name>
    <dbReference type="NCBI Taxonomy" id="159417"/>
    <lineage>
        <taxon>Eukaryota</taxon>
        <taxon>Metazoa</taxon>
        <taxon>Chordata</taxon>
        <taxon>Tunicata</taxon>
        <taxon>Ascidiacea</taxon>
        <taxon>Aplousobranchia</taxon>
        <taxon>Clavelinidae</taxon>
        <taxon>Clavelina</taxon>
    </lineage>
</organism>
<dbReference type="Gene3D" id="1.20.1250.20">
    <property type="entry name" value="MFS general substrate transporter like domains"/>
    <property type="match status" value="1"/>
</dbReference>
<feature type="transmembrane region" description="Helical" evidence="5">
    <location>
        <begin position="258"/>
        <end position="276"/>
    </location>
</feature>